<name>A0A502E846_9MYCO</name>
<dbReference type="OrthoDB" id="574459at2"/>
<gene>
    <name evidence="3" type="ORF">EAH80_17905</name>
</gene>
<feature type="domain" description="EfeO-type cupredoxin-like" evidence="2">
    <location>
        <begin position="30"/>
        <end position="112"/>
    </location>
</feature>
<dbReference type="AlphaFoldDB" id="A0A502E846"/>
<evidence type="ECO:0000259" key="2">
    <source>
        <dbReference type="Pfam" id="PF13473"/>
    </source>
</evidence>
<reference evidence="3 4" key="1">
    <citation type="journal article" date="2019" name="Environ. Microbiol.">
        <title>Species interactions and distinct microbial communities in high Arctic permafrost affected cryosols are associated with the CH4 and CO2 gas fluxes.</title>
        <authorList>
            <person name="Altshuler I."/>
            <person name="Hamel J."/>
            <person name="Turney S."/>
            <person name="Magnuson E."/>
            <person name="Levesque R."/>
            <person name="Greer C."/>
            <person name="Whyte L.G."/>
        </authorList>
    </citation>
    <scope>NUCLEOTIDE SEQUENCE [LARGE SCALE GENOMIC DNA]</scope>
    <source>
        <strain evidence="3 4">S5.20</strain>
    </source>
</reference>
<dbReference type="Pfam" id="PF13473">
    <property type="entry name" value="Cupredoxin_1"/>
    <property type="match status" value="1"/>
</dbReference>
<accession>A0A502E846</accession>
<comment type="caution">
    <text evidence="3">The sequence shown here is derived from an EMBL/GenBank/DDBJ whole genome shotgun (WGS) entry which is preliminary data.</text>
</comment>
<sequence length="113" mass="11144">MIAACGGGSDSSAPAASAISSPETTTATAAPAPDITISNFTFTVGGPVKPGQQVTIVNDDDVSHSVAVDVGDGFDTRVSGGGGVSTFTAPSTPGTYAFHCKYHAAMHGTLVVE</sequence>
<dbReference type="InterPro" id="IPR028096">
    <property type="entry name" value="EfeO_Cupredoxin"/>
</dbReference>
<dbReference type="Proteomes" id="UP000320095">
    <property type="component" value="Unassembled WGS sequence"/>
</dbReference>
<evidence type="ECO:0000313" key="3">
    <source>
        <dbReference type="EMBL" id="TPG32686.1"/>
    </source>
</evidence>
<proteinExistence type="predicted"/>
<keyword evidence="4" id="KW-1185">Reference proteome</keyword>
<feature type="compositionally biased region" description="Low complexity" evidence="1">
    <location>
        <begin position="10"/>
        <end position="32"/>
    </location>
</feature>
<evidence type="ECO:0000313" key="4">
    <source>
        <dbReference type="Proteomes" id="UP000320095"/>
    </source>
</evidence>
<evidence type="ECO:0000256" key="1">
    <source>
        <dbReference type="SAM" id="MobiDB-lite"/>
    </source>
</evidence>
<feature type="region of interest" description="Disordered" evidence="1">
    <location>
        <begin position="1"/>
        <end position="32"/>
    </location>
</feature>
<dbReference type="Gene3D" id="2.60.40.420">
    <property type="entry name" value="Cupredoxins - blue copper proteins"/>
    <property type="match status" value="1"/>
</dbReference>
<protein>
    <submittedName>
        <fullName evidence="3">Metal-binding protein</fullName>
    </submittedName>
</protein>
<dbReference type="SUPFAM" id="SSF49503">
    <property type="entry name" value="Cupredoxins"/>
    <property type="match status" value="1"/>
</dbReference>
<dbReference type="EMBL" id="RCZG01000007">
    <property type="protein sequence ID" value="TPG32686.1"/>
    <property type="molecule type" value="Genomic_DNA"/>
</dbReference>
<organism evidence="3 4">
    <name type="scientific">Mycolicibacterium hodleri</name>
    <dbReference type="NCBI Taxonomy" id="49897"/>
    <lineage>
        <taxon>Bacteria</taxon>
        <taxon>Bacillati</taxon>
        <taxon>Actinomycetota</taxon>
        <taxon>Actinomycetes</taxon>
        <taxon>Mycobacteriales</taxon>
        <taxon>Mycobacteriaceae</taxon>
        <taxon>Mycolicibacterium</taxon>
    </lineage>
</organism>
<dbReference type="InterPro" id="IPR008972">
    <property type="entry name" value="Cupredoxin"/>
</dbReference>